<reference evidence="3" key="1">
    <citation type="journal article" date="2012" name="PLoS Genet.">
        <title>The genomes of the fungal plant pathogens Cladosporium fulvum and Dothistroma septosporum reveal adaptation to different hosts and lifestyles but also signatures of common ancestry.</title>
        <authorList>
            <person name="de Wit P.J.G.M."/>
            <person name="van der Burgt A."/>
            <person name="Oekmen B."/>
            <person name="Stergiopoulos I."/>
            <person name="Abd-Elsalam K.A."/>
            <person name="Aerts A.L."/>
            <person name="Bahkali A.H."/>
            <person name="Beenen H.G."/>
            <person name="Chettri P."/>
            <person name="Cox M.P."/>
            <person name="Datema E."/>
            <person name="de Vries R.P."/>
            <person name="Dhillon B."/>
            <person name="Ganley A.R."/>
            <person name="Griffiths S.A."/>
            <person name="Guo Y."/>
            <person name="Hamelin R.C."/>
            <person name="Henrissat B."/>
            <person name="Kabir M.S."/>
            <person name="Jashni M.K."/>
            <person name="Kema G."/>
            <person name="Klaubauf S."/>
            <person name="Lapidus A."/>
            <person name="Levasseur A."/>
            <person name="Lindquist E."/>
            <person name="Mehrabi R."/>
            <person name="Ohm R.A."/>
            <person name="Owen T.J."/>
            <person name="Salamov A."/>
            <person name="Schwelm A."/>
            <person name="Schijlen E."/>
            <person name="Sun H."/>
            <person name="van den Burg H.A."/>
            <person name="van Ham R.C.H.J."/>
            <person name="Zhang S."/>
            <person name="Goodwin S.B."/>
            <person name="Grigoriev I.V."/>
            <person name="Collemare J."/>
            <person name="Bradshaw R.E."/>
        </authorList>
    </citation>
    <scope>NUCLEOTIDE SEQUENCE [LARGE SCALE GENOMIC DNA]</scope>
    <source>
        <strain evidence="3">NZE10 / CBS 128990</strain>
    </source>
</reference>
<dbReference type="OrthoDB" id="5371646at2759"/>
<feature type="compositionally biased region" description="Basic residues" evidence="1">
    <location>
        <begin position="98"/>
        <end position="111"/>
    </location>
</feature>
<evidence type="ECO:0000313" key="3">
    <source>
        <dbReference type="Proteomes" id="UP000016933"/>
    </source>
</evidence>
<evidence type="ECO:0000256" key="1">
    <source>
        <dbReference type="SAM" id="MobiDB-lite"/>
    </source>
</evidence>
<sequence>MADDAKTAPKGWTDTEKMGLLLQIIAKMDKPVPWNEIDLPEGRTQKGCVVMLDKEKKKIRDALQAEGKELTPFKPKTPAKKRTKVTTEADGEDGGGSPKKKKPTPRMKKATAKAVEAAEKSDDGANAAVKEEPAADENAEDELI</sequence>
<feature type="compositionally biased region" description="Basic and acidic residues" evidence="1">
    <location>
        <begin position="116"/>
        <end position="133"/>
    </location>
</feature>
<keyword evidence="3" id="KW-1185">Reference proteome</keyword>
<accession>N1PI92</accession>
<evidence type="ECO:0000313" key="2">
    <source>
        <dbReference type="EMBL" id="EME42328.1"/>
    </source>
</evidence>
<proteinExistence type="predicted"/>
<dbReference type="eggNOG" id="ENOG502RHSU">
    <property type="taxonomic scope" value="Eukaryota"/>
</dbReference>
<dbReference type="AlphaFoldDB" id="N1PI92"/>
<dbReference type="Proteomes" id="UP000016933">
    <property type="component" value="Unassembled WGS sequence"/>
</dbReference>
<gene>
    <name evidence="2" type="ORF">DOTSEDRAFT_54722</name>
</gene>
<protein>
    <submittedName>
        <fullName evidence="2">Uncharacterized protein</fullName>
    </submittedName>
</protein>
<dbReference type="HOGENOM" id="CLU_1796436_0_0_1"/>
<dbReference type="EMBL" id="KB446541">
    <property type="protein sequence ID" value="EME42328.1"/>
    <property type="molecule type" value="Genomic_DNA"/>
</dbReference>
<reference evidence="2 3" key="2">
    <citation type="journal article" date="2012" name="PLoS Pathog.">
        <title>Diverse lifestyles and strategies of plant pathogenesis encoded in the genomes of eighteen Dothideomycetes fungi.</title>
        <authorList>
            <person name="Ohm R.A."/>
            <person name="Feau N."/>
            <person name="Henrissat B."/>
            <person name="Schoch C.L."/>
            <person name="Horwitz B.A."/>
            <person name="Barry K.W."/>
            <person name="Condon B.J."/>
            <person name="Copeland A.C."/>
            <person name="Dhillon B."/>
            <person name="Glaser F."/>
            <person name="Hesse C.N."/>
            <person name="Kosti I."/>
            <person name="LaButti K."/>
            <person name="Lindquist E.A."/>
            <person name="Lucas S."/>
            <person name="Salamov A.A."/>
            <person name="Bradshaw R.E."/>
            <person name="Ciuffetti L."/>
            <person name="Hamelin R.C."/>
            <person name="Kema G.H.J."/>
            <person name="Lawrence C."/>
            <person name="Scott J.A."/>
            <person name="Spatafora J.W."/>
            <person name="Turgeon B.G."/>
            <person name="de Wit P.J.G.M."/>
            <person name="Zhong S."/>
            <person name="Goodwin S.B."/>
            <person name="Grigoriev I.V."/>
        </authorList>
    </citation>
    <scope>NUCLEOTIDE SEQUENCE [LARGE SCALE GENOMIC DNA]</scope>
    <source>
        <strain evidence="3">NZE10 / CBS 128990</strain>
    </source>
</reference>
<name>N1PI92_DOTSN</name>
<dbReference type="OMA" id="SAWTETE"/>
<feature type="region of interest" description="Disordered" evidence="1">
    <location>
        <begin position="63"/>
        <end position="144"/>
    </location>
</feature>
<organism evidence="2 3">
    <name type="scientific">Dothistroma septosporum (strain NZE10 / CBS 128990)</name>
    <name type="common">Red band needle blight fungus</name>
    <name type="synonym">Mycosphaerella pini</name>
    <dbReference type="NCBI Taxonomy" id="675120"/>
    <lineage>
        <taxon>Eukaryota</taxon>
        <taxon>Fungi</taxon>
        <taxon>Dikarya</taxon>
        <taxon>Ascomycota</taxon>
        <taxon>Pezizomycotina</taxon>
        <taxon>Dothideomycetes</taxon>
        <taxon>Dothideomycetidae</taxon>
        <taxon>Mycosphaerellales</taxon>
        <taxon>Mycosphaerellaceae</taxon>
        <taxon>Dothistroma</taxon>
    </lineage>
</organism>
<feature type="compositionally biased region" description="Acidic residues" evidence="1">
    <location>
        <begin position="134"/>
        <end position="144"/>
    </location>
</feature>